<reference evidence="4 5" key="1">
    <citation type="journal article" date="2010" name="J. Bacteriol.">
        <title>The genetic basis of laboratory adaptation in Caulobacter crescentus.</title>
        <authorList>
            <person name="Marks M.E."/>
            <person name="Castro-Rojas C.M."/>
            <person name="Teiling C."/>
            <person name="Du L."/>
            <person name="Kapatral V."/>
            <person name="Walunas T.L."/>
            <person name="Crosson S."/>
        </authorList>
    </citation>
    <scope>NUCLEOTIDE SEQUENCE [LARGE SCALE GENOMIC DNA]</scope>
    <source>
        <strain evidence="5">NA1000 / CB15N</strain>
    </source>
</reference>
<evidence type="ECO:0000259" key="3">
    <source>
        <dbReference type="Pfam" id="PF00326"/>
    </source>
</evidence>
<organism evidence="4 5">
    <name type="scientific">Caulobacter vibrioides (strain NA1000 / CB15N)</name>
    <name type="common">Caulobacter crescentus</name>
    <dbReference type="NCBI Taxonomy" id="565050"/>
    <lineage>
        <taxon>Bacteria</taxon>
        <taxon>Pseudomonadati</taxon>
        <taxon>Pseudomonadota</taxon>
        <taxon>Alphaproteobacteria</taxon>
        <taxon>Caulobacterales</taxon>
        <taxon>Caulobacteraceae</taxon>
        <taxon>Caulobacter</taxon>
    </lineage>
</organism>
<dbReference type="SMR" id="A0A0H3C6H0"/>
<dbReference type="PATRIC" id="fig|565050.3.peg.1082"/>
<keyword evidence="5" id="KW-1185">Reference proteome</keyword>
<protein>
    <submittedName>
        <fullName evidence="4">Acylamino-acid-releasing enzyme</fullName>
        <ecNumber evidence="4">3.4.19.1</ecNumber>
    </submittedName>
</protein>
<dbReference type="Pfam" id="PF00326">
    <property type="entry name" value="Peptidase_S9"/>
    <property type="match status" value="1"/>
</dbReference>
<dbReference type="SUPFAM" id="SSF53474">
    <property type="entry name" value="alpha/beta-Hydrolases"/>
    <property type="match status" value="1"/>
</dbReference>
<dbReference type="RefSeq" id="WP_010918932.1">
    <property type="nucleotide sequence ID" value="NC_011916.1"/>
</dbReference>
<dbReference type="AlphaFoldDB" id="A0A0H3C6H0"/>
<dbReference type="OrthoDB" id="128799at2"/>
<dbReference type="PANTHER" id="PTHR42776:SF27">
    <property type="entry name" value="DIPEPTIDYL PEPTIDASE FAMILY MEMBER 6"/>
    <property type="match status" value="1"/>
</dbReference>
<evidence type="ECO:0000313" key="5">
    <source>
        <dbReference type="Proteomes" id="UP000001364"/>
    </source>
</evidence>
<dbReference type="InterPro" id="IPR001375">
    <property type="entry name" value="Peptidase_S9_cat"/>
</dbReference>
<dbReference type="RefSeq" id="YP_002516473.1">
    <property type="nucleotide sequence ID" value="NC_011916.1"/>
</dbReference>
<evidence type="ECO:0000256" key="1">
    <source>
        <dbReference type="ARBA" id="ARBA00022801"/>
    </source>
</evidence>
<name>A0A0H3C6H0_CAUVN</name>
<gene>
    <name evidence="4" type="ordered locus">CCNA_01100</name>
</gene>
<proteinExistence type="predicted"/>
<keyword evidence="2" id="KW-0732">Signal</keyword>
<dbReference type="InterPro" id="IPR029058">
    <property type="entry name" value="AB_hydrolase_fold"/>
</dbReference>
<evidence type="ECO:0000313" key="4">
    <source>
        <dbReference type="EMBL" id="ACL94565.1"/>
    </source>
</evidence>
<feature type="signal peptide" evidence="2">
    <location>
        <begin position="1"/>
        <end position="20"/>
    </location>
</feature>
<dbReference type="PANTHER" id="PTHR42776">
    <property type="entry name" value="SERINE PEPTIDASE S9 FAMILY MEMBER"/>
    <property type="match status" value="1"/>
</dbReference>
<dbReference type="HOGENOM" id="CLU_008615_3_1_5"/>
<dbReference type="EC" id="3.4.19.1" evidence="4"/>
<dbReference type="GO" id="GO:0004252">
    <property type="term" value="F:serine-type endopeptidase activity"/>
    <property type="evidence" value="ECO:0007669"/>
    <property type="project" value="TreeGrafter"/>
</dbReference>
<evidence type="ECO:0000256" key="2">
    <source>
        <dbReference type="SAM" id="SignalP"/>
    </source>
</evidence>
<dbReference type="GeneID" id="7331469"/>
<dbReference type="EMBL" id="CP001340">
    <property type="protein sequence ID" value="ACL94565.1"/>
    <property type="molecule type" value="Genomic_DNA"/>
</dbReference>
<dbReference type="Gene3D" id="3.40.50.1820">
    <property type="entry name" value="alpha/beta hydrolase"/>
    <property type="match status" value="1"/>
</dbReference>
<accession>A0A0H3C6H0</accession>
<dbReference type="Proteomes" id="UP000001364">
    <property type="component" value="Chromosome"/>
</dbReference>
<dbReference type="GO" id="GO:0008242">
    <property type="term" value="F:omega peptidase activity"/>
    <property type="evidence" value="ECO:0007669"/>
    <property type="project" value="UniProtKB-EC"/>
</dbReference>
<dbReference type="PhylomeDB" id="A0A0H3C6H0"/>
<feature type="chain" id="PRO_5002605949" evidence="2">
    <location>
        <begin position="21"/>
        <end position="642"/>
    </location>
</feature>
<dbReference type="GO" id="GO:0006508">
    <property type="term" value="P:proteolysis"/>
    <property type="evidence" value="ECO:0007669"/>
    <property type="project" value="InterPro"/>
</dbReference>
<sequence length="642" mass="69926">MFKLFAAAIAALFLVGAASAAEKPDLAIYGRLPRIEGATISPDGSKLALIVTDGEERALVLRTREGELLGGVKAAKTKLRDVIWAGEDHVIMISSQTAEVFGLRGPAREYLMAVDYNLTTRKQSLLLRGQKDSMNVVLDHPMIRMINGQPVAFVEGVHFLPDYGVNMLFRVSLKDGHTRMLDFGARDDVNSWLVNAAGEPVAQSLYDSEKGRWALRMRIGSSWKIVDEADAPMGSFGLYGFGRDGKSVLVWRGDDKGVSILREYRGVGQYEDLPEDLDLSGLLHDPDSLALLGGYTLKGDDLVYTFFDPASQKTWNSVAKAFEGDRVSLQSWSKNRRQVVVLVDSATSGPAYALVDLDAKNATWLGDVYGGLTKAAISPVRPIRYKAADGLEISGYLTLPKGRDPKNLPLIVLPHGGPEGRDTPGFDWWSQALASRGYAVLQPNFRGSEGFGWDFVKAGFGEWGKKMQTDLSDGVRDLVKQGIVDPKRVCIVGASYGGYAALAGATLDPGVYRCAVSVAGPSDLRKMLLSVREANNGDMSAAQRYWLRFMGADGIKDPDLIAISPAKLADRVEIPIMLIHGKDDTVVRYDQSVAMADALRKAGKPVEFVTLNGEDHWLSSGATRLKMLTEAVAFVEKHNPPD</sequence>
<keyword evidence="1 4" id="KW-0378">Hydrolase</keyword>
<dbReference type="SUPFAM" id="SSF82171">
    <property type="entry name" value="DPP6 N-terminal domain-like"/>
    <property type="match status" value="1"/>
</dbReference>
<dbReference type="KEGG" id="ccs:CCNA_01100"/>
<feature type="domain" description="Peptidase S9 prolyl oligopeptidase catalytic" evidence="3">
    <location>
        <begin position="425"/>
        <end position="638"/>
    </location>
</feature>